<name>A0A3S0NKY8_9FLAO</name>
<evidence type="ECO:0000313" key="2">
    <source>
        <dbReference type="Proteomes" id="UP000276953"/>
    </source>
</evidence>
<comment type="caution">
    <text evidence="1">The sequence shown here is derived from an EMBL/GenBank/DDBJ whole genome shotgun (WGS) entry which is preliminary data.</text>
</comment>
<accession>A0A3S0NKY8</accession>
<dbReference type="EMBL" id="RYFC01000003">
    <property type="protein sequence ID" value="RTZ46216.1"/>
    <property type="molecule type" value="Genomic_DNA"/>
</dbReference>
<gene>
    <name evidence="1" type="ORF">EJ377_17435</name>
</gene>
<dbReference type="Proteomes" id="UP000276953">
    <property type="component" value="Unassembled WGS sequence"/>
</dbReference>
<protein>
    <submittedName>
        <fullName evidence="1">Uncharacterized protein</fullName>
    </submittedName>
</protein>
<reference evidence="1 2" key="1">
    <citation type="submission" date="2018-12" db="EMBL/GenBank/DDBJ databases">
        <title>Draft Genome Sequence of Chryseobacterium arthrosphaerae strain ED882-96 Isolated from the Blood of a Patient with Liver Cirrhosis in Taiwan.</title>
        <authorList>
            <person name="Lin J.-N."/>
            <person name="Lai C.-H."/>
            <person name="Yang C.-H."/>
            <person name="Huang Y.-H."/>
        </authorList>
    </citation>
    <scope>NUCLEOTIDE SEQUENCE [LARGE SCALE GENOMIC DNA]</scope>
    <source>
        <strain evidence="1 2">ED882-96</strain>
    </source>
</reference>
<sequence>MSGTGIDQPAEYFWDTDPGTGNGTPYWLPMHFDDVVEQISQTDIATPVRLTQILYPYQDNTEFGDRFLPIL</sequence>
<evidence type="ECO:0000313" key="1">
    <source>
        <dbReference type="EMBL" id="RTZ46216.1"/>
    </source>
</evidence>
<dbReference type="AlphaFoldDB" id="A0A3S0NKY8"/>
<proteinExistence type="predicted"/>
<organism evidence="1 2">
    <name type="scientific">Chryseobacterium arthrosphaerae</name>
    <dbReference type="NCBI Taxonomy" id="651561"/>
    <lineage>
        <taxon>Bacteria</taxon>
        <taxon>Pseudomonadati</taxon>
        <taxon>Bacteroidota</taxon>
        <taxon>Flavobacteriia</taxon>
        <taxon>Flavobacteriales</taxon>
        <taxon>Weeksellaceae</taxon>
        <taxon>Chryseobacterium group</taxon>
        <taxon>Chryseobacterium</taxon>
    </lineage>
</organism>